<dbReference type="Gene3D" id="3.60.15.10">
    <property type="entry name" value="Ribonuclease Z/Hydroxyacylglutathione hydrolase-like"/>
    <property type="match status" value="1"/>
</dbReference>
<dbReference type="OrthoDB" id="9789133at2"/>
<dbReference type="InterPro" id="IPR036866">
    <property type="entry name" value="RibonucZ/Hydroxyglut_hydro"/>
</dbReference>
<reference evidence="2 3" key="1">
    <citation type="submission" date="2019-08" db="EMBL/GenBank/DDBJ databases">
        <title>Bradyrhizobium hipponensis sp. nov., a rhizobium isolated from a Lupinus angustifolius root nodule in Tunisia.</title>
        <authorList>
            <person name="Off K."/>
            <person name="Rejili M."/>
            <person name="Mars M."/>
            <person name="Brachmann A."/>
            <person name="Marin M."/>
        </authorList>
    </citation>
    <scope>NUCLEOTIDE SEQUENCE [LARGE SCALE GENOMIC DNA]</scope>
    <source>
        <strain evidence="2 3">CTAW71</strain>
    </source>
</reference>
<name>A0A5D3KA56_9BRAD</name>
<keyword evidence="2" id="KW-0378">Hydrolase</keyword>
<accession>A0A5D3KA56</accession>
<protein>
    <submittedName>
        <fullName evidence="2">MBL fold metallo-hydrolase</fullName>
    </submittedName>
</protein>
<dbReference type="Proteomes" id="UP000324758">
    <property type="component" value="Unassembled WGS sequence"/>
</dbReference>
<gene>
    <name evidence="2" type="ORF">FXB40_24180</name>
</gene>
<evidence type="ECO:0000259" key="1">
    <source>
        <dbReference type="SMART" id="SM00849"/>
    </source>
</evidence>
<evidence type="ECO:0000313" key="2">
    <source>
        <dbReference type="EMBL" id="TYL92652.1"/>
    </source>
</evidence>
<dbReference type="Pfam" id="PF12706">
    <property type="entry name" value="Lactamase_B_2"/>
    <property type="match status" value="1"/>
</dbReference>
<dbReference type="SUPFAM" id="SSF56281">
    <property type="entry name" value="Metallo-hydrolase/oxidoreductase"/>
    <property type="match status" value="1"/>
</dbReference>
<dbReference type="InterPro" id="IPR001279">
    <property type="entry name" value="Metallo-B-lactamas"/>
</dbReference>
<dbReference type="PANTHER" id="PTHR43546:SF3">
    <property type="entry name" value="UPF0173 METAL-DEPENDENT HYDROLASE MJ1163"/>
    <property type="match status" value="1"/>
</dbReference>
<keyword evidence="3" id="KW-1185">Reference proteome</keyword>
<dbReference type="InterPro" id="IPR050114">
    <property type="entry name" value="UPF0173_UPF0282_UlaG_hydrolase"/>
</dbReference>
<dbReference type="AlphaFoldDB" id="A0A5D3KA56"/>
<sequence>MRDSVCNVRYHGVAAYEIVAADGRRILLDPFFAGNPASLVKAEDFQRVDLILVTHAARDHLGDTPAIAKLTGATVLCGNEVQAYLRAMDVPASQIRPTAWGMRLEIAGFEIQTLECRHCSGATMPDGSFVSGIPLAFIIELGAGVRWYHPGDTSLFSDMRLQGELYQPTIGSLGIANPSGIADTRPGRKLTTDLSPREGVLAAQWLGLKTVLPCHYTDPDDPLVHQFQRCLADAKAAGESVPESVVLAPGDWISLDASGCIRRREKA</sequence>
<evidence type="ECO:0000313" key="3">
    <source>
        <dbReference type="Proteomes" id="UP000324758"/>
    </source>
</evidence>
<proteinExistence type="predicted"/>
<dbReference type="PANTHER" id="PTHR43546">
    <property type="entry name" value="UPF0173 METAL-DEPENDENT HYDROLASE MJ1163-RELATED"/>
    <property type="match status" value="1"/>
</dbReference>
<feature type="domain" description="Metallo-beta-lactamase" evidence="1">
    <location>
        <begin position="12"/>
        <end position="205"/>
    </location>
</feature>
<dbReference type="SMART" id="SM00849">
    <property type="entry name" value="Lactamase_B"/>
    <property type="match status" value="1"/>
</dbReference>
<comment type="caution">
    <text evidence="2">The sequence shown here is derived from an EMBL/GenBank/DDBJ whole genome shotgun (WGS) entry which is preliminary data.</text>
</comment>
<dbReference type="EMBL" id="VSSS01000037">
    <property type="protein sequence ID" value="TYL92652.1"/>
    <property type="molecule type" value="Genomic_DNA"/>
</dbReference>
<organism evidence="2 3">
    <name type="scientific">Bradyrhizobium rifense</name>
    <dbReference type="NCBI Taxonomy" id="515499"/>
    <lineage>
        <taxon>Bacteria</taxon>
        <taxon>Pseudomonadati</taxon>
        <taxon>Pseudomonadota</taxon>
        <taxon>Alphaproteobacteria</taxon>
        <taxon>Hyphomicrobiales</taxon>
        <taxon>Nitrobacteraceae</taxon>
        <taxon>Bradyrhizobium</taxon>
    </lineage>
</organism>
<dbReference type="GO" id="GO:0016787">
    <property type="term" value="F:hydrolase activity"/>
    <property type="evidence" value="ECO:0007669"/>
    <property type="project" value="UniProtKB-KW"/>
</dbReference>